<dbReference type="EC" id="2.4.1.-" evidence="6"/>
<evidence type="ECO:0000256" key="5">
    <source>
        <dbReference type="RuleBase" id="RU003718"/>
    </source>
</evidence>
<comment type="similarity">
    <text evidence="2 5">Belongs to the UDP-glycosyltransferase family.</text>
</comment>
<dbReference type="AlphaFoldDB" id="A0AAD8JHG2"/>
<dbReference type="InterPro" id="IPR035595">
    <property type="entry name" value="UDP_glycos_trans_CS"/>
</dbReference>
<reference evidence="7" key="1">
    <citation type="submission" date="2023-02" db="EMBL/GenBank/DDBJ databases">
        <title>Genome of toxic invasive species Heracleum sosnowskyi carries increased number of genes despite the absence of recent whole-genome duplications.</title>
        <authorList>
            <person name="Schelkunov M."/>
            <person name="Shtratnikova V."/>
            <person name="Makarenko M."/>
            <person name="Klepikova A."/>
            <person name="Omelchenko D."/>
            <person name="Novikova G."/>
            <person name="Obukhova E."/>
            <person name="Bogdanov V."/>
            <person name="Penin A."/>
            <person name="Logacheva M."/>
        </authorList>
    </citation>
    <scope>NUCLEOTIDE SEQUENCE</scope>
    <source>
        <strain evidence="7">Hsosn_3</strain>
        <tissue evidence="7">Leaf</tissue>
    </source>
</reference>
<dbReference type="GO" id="GO:0008299">
    <property type="term" value="P:isoprenoid biosynthetic process"/>
    <property type="evidence" value="ECO:0007669"/>
    <property type="project" value="UniProtKB-KW"/>
</dbReference>
<gene>
    <name evidence="7" type="ORF">POM88_004147</name>
</gene>
<dbReference type="CDD" id="cd03784">
    <property type="entry name" value="GT1_Gtf-like"/>
    <property type="match status" value="1"/>
</dbReference>
<sequence>MAISEAGAHILVFPYPAQGHMIPLLDLTHHLALRNFTITILVTPKNLHYLNPLLIKHPSIQPLVLPFPTTSSIPEGVENVRDLPTGGFRLMTLALADLYDPLVNWFQNHLSPPVAIVSDMFLGWTHQLATDLKIKRFVFSPSGALSLSIMYNLWHYMPKRNDPTDDNEVLRFEKIPNCPSYPWWKISPLFRSCAEGDQQSEVLKDSLRGNMASWGLVINSFNELEQVYLDYLKEFLGHDRVWAVGPLLPPVEEQVRRGGSSGILASEIKVWLDQFKEKSVVYVCFGSQAVLTNKQMEMLALGLEKSGVPFLWSYKDPTKGHAVGDYSMIPPGFKDRVVGRGLIVKGWAPQVPILTHPAVGAFLTHCGWNSVLESITAGVPMLTWPMGADQFENADLLDEFKVGTRVCEGALTIPDSDELARLVAKSMSDDQRVEMVRAEELSKAALSSIEKEGPSCRALNSFVYCVSQAQPTL</sequence>
<dbReference type="SUPFAM" id="SSF53756">
    <property type="entry name" value="UDP-Glycosyltransferase/glycogen phosphorylase"/>
    <property type="match status" value="1"/>
</dbReference>
<dbReference type="FunFam" id="3.40.50.2000:FF:000143">
    <property type="entry name" value="UDP-glycosyltransferase 89B1"/>
    <property type="match status" value="1"/>
</dbReference>
<keyword evidence="4" id="KW-0414">Isoprene biosynthesis</keyword>
<evidence type="ECO:0000256" key="2">
    <source>
        <dbReference type="ARBA" id="ARBA00009995"/>
    </source>
</evidence>
<evidence type="ECO:0000256" key="3">
    <source>
        <dbReference type="ARBA" id="ARBA00022679"/>
    </source>
</evidence>
<evidence type="ECO:0000256" key="4">
    <source>
        <dbReference type="ARBA" id="ARBA00023229"/>
    </source>
</evidence>
<keyword evidence="5" id="KW-0328">Glycosyltransferase</keyword>
<keyword evidence="3 5" id="KW-0808">Transferase</keyword>
<dbReference type="GO" id="GO:0035251">
    <property type="term" value="F:UDP-glucosyltransferase activity"/>
    <property type="evidence" value="ECO:0007669"/>
    <property type="project" value="TreeGrafter"/>
</dbReference>
<dbReference type="Gene3D" id="3.40.50.2000">
    <property type="entry name" value="Glycogen Phosphorylase B"/>
    <property type="match status" value="2"/>
</dbReference>
<name>A0AAD8JHG2_9APIA</name>
<protein>
    <recommendedName>
        <fullName evidence="6">Glycosyltransferase</fullName>
        <ecNumber evidence="6">2.4.1.-</ecNumber>
    </recommendedName>
</protein>
<dbReference type="PROSITE" id="PS00375">
    <property type="entry name" value="UDPGT"/>
    <property type="match status" value="1"/>
</dbReference>
<dbReference type="EMBL" id="JAUIZM010000001">
    <property type="protein sequence ID" value="KAK1404542.1"/>
    <property type="molecule type" value="Genomic_DNA"/>
</dbReference>
<evidence type="ECO:0000256" key="6">
    <source>
        <dbReference type="RuleBase" id="RU362057"/>
    </source>
</evidence>
<keyword evidence="8" id="KW-1185">Reference proteome</keyword>
<evidence type="ECO:0000313" key="7">
    <source>
        <dbReference type="EMBL" id="KAK1404542.1"/>
    </source>
</evidence>
<dbReference type="Proteomes" id="UP001237642">
    <property type="component" value="Unassembled WGS sequence"/>
</dbReference>
<evidence type="ECO:0000313" key="8">
    <source>
        <dbReference type="Proteomes" id="UP001237642"/>
    </source>
</evidence>
<dbReference type="InterPro" id="IPR002213">
    <property type="entry name" value="UDP_glucos_trans"/>
</dbReference>
<organism evidence="7 8">
    <name type="scientific">Heracleum sosnowskyi</name>
    <dbReference type="NCBI Taxonomy" id="360622"/>
    <lineage>
        <taxon>Eukaryota</taxon>
        <taxon>Viridiplantae</taxon>
        <taxon>Streptophyta</taxon>
        <taxon>Embryophyta</taxon>
        <taxon>Tracheophyta</taxon>
        <taxon>Spermatophyta</taxon>
        <taxon>Magnoliopsida</taxon>
        <taxon>eudicotyledons</taxon>
        <taxon>Gunneridae</taxon>
        <taxon>Pentapetalae</taxon>
        <taxon>asterids</taxon>
        <taxon>campanulids</taxon>
        <taxon>Apiales</taxon>
        <taxon>Apiaceae</taxon>
        <taxon>Apioideae</taxon>
        <taxon>apioid superclade</taxon>
        <taxon>Tordylieae</taxon>
        <taxon>Tordyliinae</taxon>
        <taxon>Heracleum</taxon>
    </lineage>
</organism>
<comment type="caution">
    <text evidence="7">The sequence shown here is derived from an EMBL/GenBank/DDBJ whole genome shotgun (WGS) entry which is preliminary data.</text>
</comment>
<dbReference type="PANTHER" id="PTHR48047:SF8">
    <property type="entry name" value="FLAVONOL 3-O-GLUCOSYLTRANSFERASE UGT89B1"/>
    <property type="match status" value="1"/>
</dbReference>
<dbReference type="PANTHER" id="PTHR48047">
    <property type="entry name" value="GLYCOSYLTRANSFERASE"/>
    <property type="match status" value="1"/>
</dbReference>
<dbReference type="FunFam" id="3.40.50.2000:FF:000064">
    <property type="entry name" value="Glycosyltransferase"/>
    <property type="match status" value="1"/>
</dbReference>
<dbReference type="Pfam" id="PF00201">
    <property type="entry name" value="UDPGT"/>
    <property type="match status" value="1"/>
</dbReference>
<accession>A0AAD8JHG2</accession>
<comment type="pathway">
    <text evidence="1">Secondary metabolite biosynthesis; terpenoid biosynthesis.</text>
</comment>
<reference evidence="7" key="2">
    <citation type="submission" date="2023-05" db="EMBL/GenBank/DDBJ databases">
        <authorList>
            <person name="Schelkunov M.I."/>
        </authorList>
    </citation>
    <scope>NUCLEOTIDE SEQUENCE</scope>
    <source>
        <strain evidence="7">Hsosn_3</strain>
        <tissue evidence="7">Leaf</tissue>
    </source>
</reference>
<proteinExistence type="inferred from homology"/>
<evidence type="ECO:0000256" key="1">
    <source>
        <dbReference type="ARBA" id="ARBA00004721"/>
    </source>
</evidence>